<evidence type="ECO:0000313" key="3">
    <source>
        <dbReference type="EMBL" id="KAH7374465.1"/>
    </source>
</evidence>
<feature type="compositionally biased region" description="Low complexity" evidence="1">
    <location>
        <begin position="202"/>
        <end position="212"/>
    </location>
</feature>
<evidence type="ECO:0000259" key="2">
    <source>
        <dbReference type="Pfam" id="PF24864"/>
    </source>
</evidence>
<name>A0A8K0X912_9PEZI</name>
<evidence type="ECO:0000313" key="4">
    <source>
        <dbReference type="Proteomes" id="UP000813385"/>
    </source>
</evidence>
<comment type="caution">
    <text evidence="3">The sequence shown here is derived from an EMBL/GenBank/DDBJ whole genome shotgun (WGS) entry which is preliminary data.</text>
</comment>
<feature type="domain" description="DUF7730" evidence="2">
    <location>
        <begin position="129"/>
        <end position="196"/>
    </location>
</feature>
<dbReference type="AlphaFoldDB" id="A0A8K0X912"/>
<evidence type="ECO:0000256" key="1">
    <source>
        <dbReference type="SAM" id="MobiDB-lite"/>
    </source>
</evidence>
<gene>
    <name evidence="3" type="ORF">B0T11DRAFT_730</name>
</gene>
<dbReference type="Pfam" id="PF24864">
    <property type="entry name" value="DUF7730"/>
    <property type="match status" value="1"/>
</dbReference>
<dbReference type="OrthoDB" id="515692at2759"/>
<dbReference type="PANTHER" id="PTHR38790:SF4">
    <property type="entry name" value="2EXR DOMAIN-CONTAINING PROTEIN"/>
    <property type="match status" value="1"/>
</dbReference>
<proteinExistence type="predicted"/>
<sequence length="352" mass="40175">MGNKNLGNAASNEARIPFFDTLTWDLRYYIYQLAFSGRVLHVYLLYRRGLQADPRWRKGHAPIPEWFPNSPSVSVMDSPFADGDISPRWYWWSCVCGLDDVRKRPRADGTGSLDRQIALQDACPKGFFQASEAREATLGVSGWLMSCRRAYEETIRLLYATNTFKLDQRLEAFYFPYCLPQKNVSWITSFDLRVHDRDDSLSDPSLSHAPSPGTDGPALSHLRASSPKQHYKLMISGLSATCPALRRLHISFEGSVRRVPVPRPDRTSLMITTIGEVTPDELEDALLGPLDALPAVVDRQILFYRSVYMALRTRMLETRDIVEEEGEGWRRLWRPLDDSHSDKGGYWILEKG</sequence>
<dbReference type="InterPro" id="IPR056632">
    <property type="entry name" value="DUF7730"/>
</dbReference>
<feature type="region of interest" description="Disordered" evidence="1">
    <location>
        <begin position="201"/>
        <end position="220"/>
    </location>
</feature>
<keyword evidence="4" id="KW-1185">Reference proteome</keyword>
<accession>A0A8K0X912</accession>
<organism evidence="3 4">
    <name type="scientific">Plectosphaerella cucumerina</name>
    <dbReference type="NCBI Taxonomy" id="40658"/>
    <lineage>
        <taxon>Eukaryota</taxon>
        <taxon>Fungi</taxon>
        <taxon>Dikarya</taxon>
        <taxon>Ascomycota</taxon>
        <taxon>Pezizomycotina</taxon>
        <taxon>Sordariomycetes</taxon>
        <taxon>Hypocreomycetidae</taxon>
        <taxon>Glomerellales</taxon>
        <taxon>Plectosphaerellaceae</taxon>
        <taxon>Plectosphaerella</taxon>
    </lineage>
</organism>
<dbReference type="EMBL" id="JAGPXD010000001">
    <property type="protein sequence ID" value="KAH7374465.1"/>
    <property type="molecule type" value="Genomic_DNA"/>
</dbReference>
<dbReference type="PANTHER" id="PTHR38790">
    <property type="entry name" value="2EXR DOMAIN-CONTAINING PROTEIN-RELATED"/>
    <property type="match status" value="1"/>
</dbReference>
<reference evidence="3" key="1">
    <citation type="journal article" date="2021" name="Nat. Commun.">
        <title>Genetic determinants of endophytism in the Arabidopsis root mycobiome.</title>
        <authorList>
            <person name="Mesny F."/>
            <person name="Miyauchi S."/>
            <person name="Thiergart T."/>
            <person name="Pickel B."/>
            <person name="Atanasova L."/>
            <person name="Karlsson M."/>
            <person name="Huettel B."/>
            <person name="Barry K.W."/>
            <person name="Haridas S."/>
            <person name="Chen C."/>
            <person name="Bauer D."/>
            <person name="Andreopoulos W."/>
            <person name="Pangilinan J."/>
            <person name="LaButti K."/>
            <person name="Riley R."/>
            <person name="Lipzen A."/>
            <person name="Clum A."/>
            <person name="Drula E."/>
            <person name="Henrissat B."/>
            <person name="Kohler A."/>
            <person name="Grigoriev I.V."/>
            <person name="Martin F.M."/>
            <person name="Hacquard S."/>
        </authorList>
    </citation>
    <scope>NUCLEOTIDE SEQUENCE</scope>
    <source>
        <strain evidence="3">MPI-CAGE-AT-0016</strain>
    </source>
</reference>
<dbReference type="Proteomes" id="UP000813385">
    <property type="component" value="Unassembled WGS sequence"/>
</dbReference>
<protein>
    <recommendedName>
        <fullName evidence="2">DUF7730 domain-containing protein</fullName>
    </recommendedName>
</protein>